<evidence type="ECO:0000313" key="2">
    <source>
        <dbReference type="EMBL" id="SDA45285.1"/>
    </source>
</evidence>
<sequence length="94" mass="11270">MFMKGYDVKIRLDDFRPITWRDMIIPEKITFKELDRIIKITYGFLGYHLSAFTFKDSDIEILDLSNDIVAANEAKDMNETYIDEYFQNEKKIFL</sequence>
<reference evidence="2 3" key="1">
    <citation type="submission" date="2016-10" db="EMBL/GenBank/DDBJ databases">
        <authorList>
            <person name="Varghese N."/>
            <person name="Submissions S."/>
        </authorList>
    </citation>
    <scope>NUCLEOTIDE SEQUENCE [LARGE SCALE GENOMIC DNA]</scope>
    <source>
        <strain evidence="2 3">DSM 16643</strain>
    </source>
</reference>
<protein>
    <submittedName>
        <fullName evidence="2">PRiA4b ORF-3-like protein</fullName>
    </submittedName>
</protein>
<proteinExistence type="predicted"/>
<dbReference type="AlphaFoldDB" id="A0A1G5VJP4"/>
<dbReference type="InterPro" id="IPR024047">
    <property type="entry name" value="MM3350-like_sf"/>
</dbReference>
<dbReference type="Gene3D" id="3.10.290.30">
    <property type="entry name" value="MM3350-like"/>
    <property type="match status" value="1"/>
</dbReference>
<accession>A0A1G5VJP4</accession>
<evidence type="ECO:0000259" key="1">
    <source>
        <dbReference type="Pfam" id="PF07929"/>
    </source>
</evidence>
<dbReference type="Proteomes" id="UP000323439">
    <property type="component" value="Unassembled WGS sequence"/>
</dbReference>
<dbReference type="InterPro" id="IPR012912">
    <property type="entry name" value="Plasmid_pRiA4b_Orf3-like"/>
</dbReference>
<dbReference type="EMBL" id="FMXB01000004">
    <property type="protein sequence ID" value="SDA45285.1"/>
    <property type="molecule type" value="Genomic_DNA"/>
</dbReference>
<feature type="domain" description="Plasmid pRiA4b Orf3-like" evidence="1">
    <location>
        <begin position="5"/>
        <end position="93"/>
    </location>
</feature>
<name>A0A1G5VJP4_9EURY</name>
<evidence type="ECO:0000313" key="3">
    <source>
        <dbReference type="Proteomes" id="UP000323439"/>
    </source>
</evidence>
<keyword evidence="3" id="KW-1185">Reference proteome</keyword>
<dbReference type="Pfam" id="PF07929">
    <property type="entry name" value="PRiA4_ORF3"/>
    <property type="match status" value="1"/>
</dbReference>
<dbReference type="SUPFAM" id="SSF159941">
    <property type="entry name" value="MM3350-like"/>
    <property type="match status" value="1"/>
</dbReference>
<organism evidence="2 3">
    <name type="scientific">Methanobrevibacter millerae</name>
    <dbReference type="NCBI Taxonomy" id="230361"/>
    <lineage>
        <taxon>Archaea</taxon>
        <taxon>Methanobacteriati</taxon>
        <taxon>Methanobacteriota</taxon>
        <taxon>Methanomada group</taxon>
        <taxon>Methanobacteria</taxon>
        <taxon>Methanobacteriales</taxon>
        <taxon>Methanobacteriaceae</taxon>
        <taxon>Methanobrevibacter</taxon>
    </lineage>
</organism>
<gene>
    <name evidence="2" type="ORF">SAMN02910315_00612</name>
</gene>